<keyword evidence="1" id="KW-0812">Transmembrane</keyword>
<feature type="transmembrane region" description="Helical" evidence="1">
    <location>
        <begin position="32"/>
        <end position="57"/>
    </location>
</feature>
<reference evidence="2 3" key="1">
    <citation type="submission" date="2020-04" db="EMBL/GenBank/DDBJ databases">
        <authorList>
            <person name="Zhang R."/>
            <person name="Schippers A."/>
        </authorList>
    </citation>
    <scope>NUCLEOTIDE SEQUENCE [LARGE SCALE GENOMIC DNA]</scope>
    <source>
        <strain evidence="2 3">DSM 109850</strain>
    </source>
</reference>
<evidence type="ECO:0000256" key="1">
    <source>
        <dbReference type="SAM" id="Phobius"/>
    </source>
</evidence>
<keyword evidence="3" id="KW-1185">Reference proteome</keyword>
<gene>
    <name evidence="2" type="ORF">HIJ39_18620</name>
</gene>
<keyword evidence="1" id="KW-0472">Membrane</keyword>
<dbReference type="AlphaFoldDB" id="A0A7Y0Q3K0"/>
<organism evidence="2 3">
    <name type="scientific">Sulfobacillus harzensis</name>
    <dbReference type="NCBI Taxonomy" id="2729629"/>
    <lineage>
        <taxon>Bacteria</taxon>
        <taxon>Bacillati</taxon>
        <taxon>Bacillota</taxon>
        <taxon>Clostridia</taxon>
        <taxon>Eubacteriales</taxon>
        <taxon>Clostridiales Family XVII. Incertae Sedis</taxon>
        <taxon>Sulfobacillus</taxon>
    </lineage>
</organism>
<protein>
    <submittedName>
        <fullName evidence="2">Uncharacterized protein</fullName>
    </submittedName>
</protein>
<keyword evidence="1" id="KW-1133">Transmembrane helix</keyword>
<name>A0A7Y0Q3K0_9FIRM</name>
<dbReference type="EMBL" id="JABBVZ010000103">
    <property type="protein sequence ID" value="NMP24348.1"/>
    <property type="molecule type" value="Genomic_DNA"/>
</dbReference>
<proteinExistence type="predicted"/>
<evidence type="ECO:0000313" key="2">
    <source>
        <dbReference type="EMBL" id="NMP24348.1"/>
    </source>
</evidence>
<dbReference type="Proteomes" id="UP000533476">
    <property type="component" value="Unassembled WGS sequence"/>
</dbReference>
<evidence type="ECO:0000313" key="3">
    <source>
        <dbReference type="Proteomes" id="UP000533476"/>
    </source>
</evidence>
<accession>A0A7Y0Q3K0</accession>
<sequence>MKAKPLAILMLIGSWIAAAAMASILVIAASQVAAWAGGAVWAVDGIAAIYGAMLFSFAQQIVRVASRERATN</sequence>
<comment type="caution">
    <text evidence="2">The sequence shown here is derived from an EMBL/GenBank/DDBJ whole genome shotgun (WGS) entry which is preliminary data.</text>
</comment>
<dbReference type="RefSeq" id="WP_169102404.1">
    <property type="nucleotide sequence ID" value="NZ_JABBVZ010000103.1"/>
</dbReference>